<name>A0A183C1V5_GLOPA</name>
<dbReference type="Proteomes" id="UP000050741">
    <property type="component" value="Unassembled WGS sequence"/>
</dbReference>
<evidence type="ECO:0000313" key="2">
    <source>
        <dbReference type="Proteomes" id="UP000050741"/>
    </source>
</evidence>
<reference evidence="3" key="3">
    <citation type="submission" date="2016-06" db="UniProtKB">
        <authorList>
            <consortium name="WormBaseParasite"/>
        </authorList>
    </citation>
    <scope>IDENTIFICATION</scope>
</reference>
<keyword evidence="2" id="KW-1185">Reference proteome</keyword>
<organism evidence="2 3">
    <name type="scientific">Globodera pallida</name>
    <name type="common">Potato cyst nematode worm</name>
    <name type="synonym">Heterodera pallida</name>
    <dbReference type="NCBI Taxonomy" id="36090"/>
    <lineage>
        <taxon>Eukaryota</taxon>
        <taxon>Metazoa</taxon>
        <taxon>Ecdysozoa</taxon>
        <taxon>Nematoda</taxon>
        <taxon>Chromadorea</taxon>
        <taxon>Rhabditida</taxon>
        <taxon>Tylenchina</taxon>
        <taxon>Tylenchomorpha</taxon>
        <taxon>Tylenchoidea</taxon>
        <taxon>Heteroderidae</taxon>
        <taxon>Heteroderinae</taxon>
        <taxon>Globodera</taxon>
    </lineage>
</organism>
<feature type="region of interest" description="Disordered" evidence="1">
    <location>
        <begin position="1"/>
        <end position="75"/>
    </location>
</feature>
<feature type="compositionally biased region" description="Acidic residues" evidence="1">
    <location>
        <begin position="63"/>
        <end position="72"/>
    </location>
</feature>
<evidence type="ECO:0000256" key="1">
    <source>
        <dbReference type="SAM" id="MobiDB-lite"/>
    </source>
</evidence>
<sequence length="104" mass="11937">MQKLKRCSRKQRLSKSPIRRKSESKKAEKKRLKNSEDELYLPLTKKTVPPPPALYEYLSTSESDNEIDDEQPPTEAAKLAEEFSKKNLPTSERMKAILALFGAE</sequence>
<protein>
    <submittedName>
        <fullName evidence="3">Uncharacterized protein</fullName>
    </submittedName>
</protein>
<proteinExistence type="predicted"/>
<dbReference type="WBParaSite" id="GPLIN_000684900">
    <property type="protein sequence ID" value="GPLIN_000684900"/>
    <property type="gene ID" value="GPLIN_000684900"/>
</dbReference>
<dbReference type="AlphaFoldDB" id="A0A183C1V5"/>
<accession>A0A183C1V5</accession>
<evidence type="ECO:0000313" key="3">
    <source>
        <dbReference type="WBParaSite" id="GPLIN_000684900"/>
    </source>
</evidence>
<reference evidence="2" key="1">
    <citation type="submission" date="2013-12" db="EMBL/GenBank/DDBJ databases">
        <authorList>
            <person name="Aslett M."/>
        </authorList>
    </citation>
    <scope>NUCLEOTIDE SEQUENCE [LARGE SCALE GENOMIC DNA]</scope>
    <source>
        <strain evidence="2">Lindley</strain>
    </source>
</reference>
<feature type="compositionally biased region" description="Basic residues" evidence="1">
    <location>
        <begin position="1"/>
        <end position="19"/>
    </location>
</feature>
<reference evidence="2" key="2">
    <citation type="submission" date="2014-05" db="EMBL/GenBank/DDBJ databases">
        <title>The genome and life-stage specific transcriptomes of Globodera pallida elucidate key aspects of plant parasitism by a cyst nematode.</title>
        <authorList>
            <person name="Cotton J.A."/>
            <person name="Lilley C.J."/>
            <person name="Jones L.M."/>
            <person name="Kikuchi T."/>
            <person name="Reid A.J."/>
            <person name="Thorpe P."/>
            <person name="Tsai I.J."/>
            <person name="Beasley H."/>
            <person name="Blok V."/>
            <person name="Cock P.J.A."/>
            <person name="Van den Akker S.E."/>
            <person name="Holroyd N."/>
            <person name="Hunt M."/>
            <person name="Mantelin S."/>
            <person name="Naghra H."/>
            <person name="Pain A."/>
            <person name="Palomares-Rius J.E."/>
            <person name="Zarowiecki M."/>
            <person name="Berriman M."/>
            <person name="Jones J.T."/>
            <person name="Urwin P.E."/>
        </authorList>
    </citation>
    <scope>NUCLEOTIDE SEQUENCE [LARGE SCALE GENOMIC DNA]</scope>
    <source>
        <strain evidence="2">Lindley</strain>
    </source>
</reference>